<dbReference type="PANTHER" id="PTHR30217:SF10">
    <property type="entry name" value="23S RRNA 5-HYDROXYCYTIDINE C2501 SYNTHASE"/>
    <property type="match status" value="1"/>
</dbReference>
<keyword evidence="3" id="KW-1185">Reference proteome</keyword>
<reference evidence="2" key="1">
    <citation type="submission" date="2019-12" db="EMBL/GenBank/DDBJ databases">
        <title>Clostridiaceae gen. nov. sp. nov., isolated from sediment in Xinjiang, China.</title>
        <authorList>
            <person name="Zhang R."/>
        </authorList>
    </citation>
    <scope>NUCLEOTIDE SEQUENCE</scope>
    <source>
        <strain evidence="2">D2Q-11</strain>
    </source>
</reference>
<dbReference type="AlphaFoldDB" id="A0A942Z6V1"/>
<accession>A0A942Z6V1</accession>
<dbReference type="Proteomes" id="UP000724672">
    <property type="component" value="Unassembled WGS sequence"/>
</dbReference>
<proteinExistence type="predicted"/>
<evidence type="ECO:0000313" key="2">
    <source>
        <dbReference type="EMBL" id="MBS4537982.1"/>
    </source>
</evidence>
<dbReference type="InterPro" id="IPR001539">
    <property type="entry name" value="Peptidase_U32"/>
</dbReference>
<gene>
    <name evidence="2" type="ORF">GOQ27_05885</name>
</gene>
<dbReference type="RefSeq" id="WP_203365911.1">
    <property type="nucleotide sequence ID" value="NZ_WSFT01000025.1"/>
</dbReference>
<evidence type="ECO:0000313" key="3">
    <source>
        <dbReference type="Proteomes" id="UP000724672"/>
    </source>
</evidence>
<dbReference type="EMBL" id="WSFT01000025">
    <property type="protein sequence ID" value="MBS4537982.1"/>
    <property type="molecule type" value="Genomic_DNA"/>
</dbReference>
<dbReference type="InterPro" id="IPR051454">
    <property type="entry name" value="RNA/ubiquinone_mod_enzymes"/>
</dbReference>
<evidence type="ECO:0000259" key="1">
    <source>
        <dbReference type="Pfam" id="PF12392"/>
    </source>
</evidence>
<feature type="domain" description="Peptidase U32 collagenase" evidence="1">
    <location>
        <begin position="390"/>
        <end position="507"/>
    </location>
</feature>
<comment type="caution">
    <text evidence="2">The sequence shown here is derived from an EMBL/GenBank/DDBJ whole genome shotgun (WGS) entry which is preliminary data.</text>
</comment>
<protein>
    <submittedName>
        <fullName evidence="2">U32 family peptidase</fullName>
    </submittedName>
</protein>
<sequence length="810" mass="92508">MDNVELLAPVGSKESLYLAIINGADAVYLGGKAFNARQYASNFDNDELISAVKIAHIMGVKVYVTLNILLKENELEDVMDYILFLYNIDVDALIIQDLGLTRIIKRVLPDFEIHASTQMTINNTEGVKFAEELGFERVVLSREVSVDDIRKIKRNTNIELEGFVHGALCISYSGQCLLSSIIGGRSGNRGRCAQPCRMNYSLLNIRNSKIINGTQEKHLLSPKDLNTIENLDEIIHAGITSLKIEGRMKRPEYVATIVSKYRKKLDYILGKTEKDINKIDIREIEQIFNREFTKGFILKEESKDIINIDKSNNSGIKAGKVIKTKKDIIYIKLEEDLRVNDGIEIRDNSKDIGFKIDVLYNKNENKVDMVKKGNVAIVKVKNNPINDGIVYKTADSKLLEESMEPIKRGFQGNISINMAIELKLHTLPKLYLWDNEGNHIEVRGINNVEKGEKISLTKDKVIEQMSKLGNTLYLLNSIEINMDEGIMVRLGELNKLRREAIRALDSKKEVMNNRVVLDSLDKTILLNNKKNSTKQKKLAIKVKSYDQFERLDLDRVDRIYLDFYKDLNKALEKLNKILVEKYISLDRIIEDVEFVEIKEKIMKIEKNIDGISVSNLGSLNFVKNNFATKIHCDIGINIYNSQGLELLMEKGVESATLSPELTNNEIKEIYRKSGMEVEVNAYGYLPVMFTKYCPSTPVSNCTGNSCEVCGTSDLALVDRKNMKFRFHRSKNLTTIYNSQPIFVLDKLDKINSIDIIRLDFTFDDELIEEVQKKYYDNINNKLDLGDIKILKENLNERNGYTRGHLFRGVL</sequence>
<dbReference type="PROSITE" id="PS01276">
    <property type="entry name" value="PEPTIDASE_U32"/>
    <property type="match status" value="1"/>
</dbReference>
<organism evidence="2 3">
    <name type="scientific">Anaeromonas frigoriresistens</name>
    <dbReference type="NCBI Taxonomy" id="2683708"/>
    <lineage>
        <taxon>Bacteria</taxon>
        <taxon>Bacillati</taxon>
        <taxon>Bacillota</taxon>
        <taxon>Tissierellia</taxon>
        <taxon>Tissierellales</taxon>
        <taxon>Thermohalobacteraceae</taxon>
        <taxon>Anaeromonas</taxon>
    </lineage>
</organism>
<name>A0A942Z6V1_9FIRM</name>
<dbReference type="PANTHER" id="PTHR30217">
    <property type="entry name" value="PEPTIDASE U32 FAMILY"/>
    <property type="match status" value="1"/>
</dbReference>
<dbReference type="InterPro" id="IPR020988">
    <property type="entry name" value="Pept_U32_collagenase"/>
</dbReference>
<dbReference type="Pfam" id="PF01136">
    <property type="entry name" value="Peptidase_U32"/>
    <property type="match status" value="2"/>
</dbReference>
<dbReference type="Pfam" id="PF12392">
    <property type="entry name" value="DUF3656"/>
    <property type="match status" value="1"/>
</dbReference>